<evidence type="ECO:0000313" key="2">
    <source>
        <dbReference type="EMBL" id="KAI0524754.1"/>
    </source>
</evidence>
<gene>
    <name evidence="2" type="ORF">KFK09_004139</name>
</gene>
<protein>
    <recommendedName>
        <fullName evidence="1">Reverse transcriptase zinc-binding domain-containing protein</fullName>
    </recommendedName>
</protein>
<sequence>MHSSIKRVGPLHARLAWKLYQNPSSLLFKCLTAKHGSTIWNGKTKQGQSAARSIISNGVSFLKPIVRWNIVNGANISVKDDIWLLDKCFNKWPTHADSVGLENLTLQNFLLDDGHWNLTELNHYFNSDLVNLIVLQSVIQEGDNDYMELLYQHSGKSITSLAYSEVTKYHKTFEDYGFAIWLRKLKLKPRVELFWWRLSNFAIPTNEFLKHRKLITSVLCAYGCPVTETCDHILIYCKSLTEILNKLRTWGLYIPVFSSLTDCFQHLRSLSNGRLDTVMIYCTAMYYSWNRRNDKKHCNPATPISVIAANVIFAATIKFPLLVNWDANLLRESVTTWHPPPLDWIKFNVDASLLDSILASIGGVARYSKGNLILAFGRQRLHWDINQLELEAVYALKEFIQDWKFVSKE</sequence>
<accession>A0A8T3C232</accession>
<organism evidence="2 3">
    <name type="scientific">Dendrobium nobile</name>
    <name type="common">Orchid</name>
    <dbReference type="NCBI Taxonomy" id="94219"/>
    <lineage>
        <taxon>Eukaryota</taxon>
        <taxon>Viridiplantae</taxon>
        <taxon>Streptophyta</taxon>
        <taxon>Embryophyta</taxon>
        <taxon>Tracheophyta</taxon>
        <taxon>Spermatophyta</taxon>
        <taxon>Magnoliopsida</taxon>
        <taxon>Liliopsida</taxon>
        <taxon>Asparagales</taxon>
        <taxon>Orchidaceae</taxon>
        <taxon>Epidendroideae</taxon>
        <taxon>Malaxideae</taxon>
        <taxon>Dendrobiinae</taxon>
        <taxon>Dendrobium</taxon>
    </lineage>
</organism>
<dbReference type="Pfam" id="PF13966">
    <property type="entry name" value="zf-RVT"/>
    <property type="match status" value="1"/>
</dbReference>
<comment type="caution">
    <text evidence="2">The sequence shown here is derived from an EMBL/GenBank/DDBJ whole genome shotgun (WGS) entry which is preliminary data.</text>
</comment>
<name>A0A8T3C232_DENNO</name>
<dbReference type="OrthoDB" id="690769at2759"/>
<reference evidence="2" key="1">
    <citation type="journal article" date="2022" name="Front. Genet.">
        <title>Chromosome-Scale Assembly of the Dendrobium nobile Genome Provides Insights Into the Molecular Mechanism of the Biosynthesis of the Medicinal Active Ingredient of Dendrobium.</title>
        <authorList>
            <person name="Xu Q."/>
            <person name="Niu S.-C."/>
            <person name="Li K.-L."/>
            <person name="Zheng P.-J."/>
            <person name="Zhang X.-J."/>
            <person name="Jia Y."/>
            <person name="Liu Y."/>
            <person name="Niu Y.-X."/>
            <person name="Yu L.-H."/>
            <person name="Chen D.-F."/>
            <person name="Zhang G.-Q."/>
        </authorList>
    </citation>
    <scope>NUCLEOTIDE SEQUENCE</scope>
    <source>
        <tissue evidence="2">Leaf</tissue>
    </source>
</reference>
<evidence type="ECO:0000313" key="3">
    <source>
        <dbReference type="Proteomes" id="UP000829196"/>
    </source>
</evidence>
<dbReference type="AlphaFoldDB" id="A0A8T3C232"/>
<proteinExistence type="predicted"/>
<keyword evidence="3" id="KW-1185">Reference proteome</keyword>
<feature type="domain" description="Reverse transcriptase zinc-binding" evidence="1">
    <location>
        <begin position="177"/>
        <end position="240"/>
    </location>
</feature>
<dbReference type="EMBL" id="JAGYWB010000004">
    <property type="protein sequence ID" value="KAI0524754.1"/>
    <property type="molecule type" value="Genomic_DNA"/>
</dbReference>
<dbReference type="Proteomes" id="UP000829196">
    <property type="component" value="Unassembled WGS sequence"/>
</dbReference>
<dbReference type="InterPro" id="IPR026960">
    <property type="entry name" value="RVT-Znf"/>
</dbReference>
<evidence type="ECO:0000259" key="1">
    <source>
        <dbReference type="Pfam" id="PF13966"/>
    </source>
</evidence>